<evidence type="ECO:0000313" key="1">
    <source>
        <dbReference type="EMBL" id="JAE25590.1"/>
    </source>
</evidence>
<proteinExistence type="predicted"/>
<reference evidence="1" key="2">
    <citation type="journal article" date="2015" name="Data Brief">
        <title>Shoot transcriptome of the giant reed, Arundo donax.</title>
        <authorList>
            <person name="Barrero R.A."/>
            <person name="Guerrero F.D."/>
            <person name="Moolhuijzen P."/>
            <person name="Goolsby J.A."/>
            <person name="Tidwell J."/>
            <person name="Bellgard S.E."/>
            <person name="Bellgard M.I."/>
        </authorList>
    </citation>
    <scope>NUCLEOTIDE SEQUENCE</scope>
    <source>
        <tissue evidence="1">Shoot tissue taken approximately 20 cm above the soil surface</tissue>
    </source>
</reference>
<dbReference type="EMBL" id="GBRH01172306">
    <property type="protein sequence ID" value="JAE25590.1"/>
    <property type="molecule type" value="Transcribed_RNA"/>
</dbReference>
<organism evidence="1">
    <name type="scientific">Arundo donax</name>
    <name type="common">Giant reed</name>
    <name type="synonym">Donax arundinaceus</name>
    <dbReference type="NCBI Taxonomy" id="35708"/>
    <lineage>
        <taxon>Eukaryota</taxon>
        <taxon>Viridiplantae</taxon>
        <taxon>Streptophyta</taxon>
        <taxon>Embryophyta</taxon>
        <taxon>Tracheophyta</taxon>
        <taxon>Spermatophyta</taxon>
        <taxon>Magnoliopsida</taxon>
        <taxon>Liliopsida</taxon>
        <taxon>Poales</taxon>
        <taxon>Poaceae</taxon>
        <taxon>PACMAD clade</taxon>
        <taxon>Arundinoideae</taxon>
        <taxon>Arundineae</taxon>
        <taxon>Arundo</taxon>
    </lineage>
</organism>
<reference evidence="1" key="1">
    <citation type="submission" date="2014-09" db="EMBL/GenBank/DDBJ databases">
        <authorList>
            <person name="Magalhaes I.L.F."/>
            <person name="Oliveira U."/>
            <person name="Santos F.R."/>
            <person name="Vidigal T.H.D.A."/>
            <person name="Brescovit A.D."/>
            <person name="Santos A.J."/>
        </authorList>
    </citation>
    <scope>NUCLEOTIDE SEQUENCE</scope>
    <source>
        <tissue evidence="1">Shoot tissue taken approximately 20 cm above the soil surface</tissue>
    </source>
</reference>
<protein>
    <submittedName>
        <fullName evidence="1">Uncharacterized protein</fullName>
    </submittedName>
</protein>
<accession>A0A0A9GKG9</accession>
<sequence>MPGCRSNGKEKVEGNISYSKSVRSDLLLFVSMCTCPVMIDNGENQMPNTLQYIECGCGKEA</sequence>
<name>A0A0A9GKG9_ARUDO</name>
<dbReference type="AlphaFoldDB" id="A0A0A9GKG9"/>